<dbReference type="Proteomes" id="UP001605036">
    <property type="component" value="Unassembled WGS sequence"/>
</dbReference>
<organism evidence="1 2">
    <name type="scientific">Riccia fluitans</name>
    <dbReference type="NCBI Taxonomy" id="41844"/>
    <lineage>
        <taxon>Eukaryota</taxon>
        <taxon>Viridiplantae</taxon>
        <taxon>Streptophyta</taxon>
        <taxon>Embryophyta</taxon>
        <taxon>Marchantiophyta</taxon>
        <taxon>Marchantiopsida</taxon>
        <taxon>Marchantiidae</taxon>
        <taxon>Marchantiales</taxon>
        <taxon>Ricciaceae</taxon>
        <taxon>Riccia</taxon>
    </lineage>
</organism>
<proteinExistence type="predicted"/>
<gene>
    <name evidence="1" type="ORF">R1flu_022035</name>
</gene>
<name>A0ABD1ZRQ2_9MARC</name>
<dbReference type="EMBL" id="JBHFFA010000001">
    <property type="protein sequence ID" value="KAL2653907.1"/>
    <property type="molecule type" value="Genomic_DNA"/>
</dbReference>
<comment type="caution">
    <text evidence="1">The sequence shown here is derived from an EMBL/GenBank/DDBJ whole genome shotgun (WGS) entry which is preliminary data.</text>
</comment>
<evidence type="ECO:0000313" key="1">
    <source>
        <dbReference type="EMBL" id="KAL2653907.1"/>
    </source>
</evidence>
<keyword evidence="2" id="KW-1185">Reference proteome</keyword>
<accession>A0ABD1ZRQ2</accession>
<evidence type="ECO:0000313" key="2">
    <source>
        <dbReference type="Proteomes" id="UP001605036"/>
    </source>
</evidence>
<protein>
    <submittedName>
        <fullName evidence="1">Uncharacterized protein</fullName>
    </submittedName>
</protein>
<reference evidence="1 2" key="1">
    <citation type="submission" date="2024-09" db="EMBL/GenBank/DDBJ databases">
        <title>Chromosome-scale assembly of Riccia fluitans.</title>
        <authorList>
            <person name="Paukszto L."/>
            <person name="Sawicki J."/>
            <person name="Karawczyk K."/>
            <person name="Piernik-Szablinska J."/>
            <person name="Szczecinska M."/>
            <person name="Mazdziarz M."/>
        </authorList>
    </citation>
    <scope>NUCLEOTIDE SEQUENCE [LARGE SCALE GENOMIC DNA]</scope>
    <source>
        <strain evidence="1">Rf_01</strain>
        <tissue evidence="1">Aerial parts of the thallus</tissue>
    </source>
</reference>
<sequence length="505" mass="56272">MPSPAPLIPSRVVFIFFHAEILDPSRVRLFVHRPSTILSCDCDRKSSNGGNCDSGGKECEPTFAFETTSSPKMLYAPMFSGRRAHQYFFNGVDMPVAAATESTSWALLVAATLLVILAVHATHDLLRSWLYYRGAVTQSCRDSVPAAGPLRHDFLTPELPSLGQYAYYYATLRTDYFLTASWRALAHATALLLVRLGLHRGSADYAAQLGRLFLDTTLVLFVMDVRHLCCSSSSSPSAERLRPLLATFVARDFHVPFEFNTARCRRIRELRVNVLLPECIATAAVADDIDVDMQTALRLAFWLLMMQHTRIHSAATAACQLGHTHPEVRLASVYTLSINIAATLGAAPWSYQTPDQMKAMIALNIGEEDSRKPAHDFVLLNLVAAHSATFRFLMHARQVTFAVLAEQGLQLDPESFYLETVIHSVDHCAAAAIVDPLSLITAAPDGRHWCANSNWICALFVNRIWRLLADTCLRTSTVAWHRDWYGRLAAIDTRWADVVDWCIAY</sequence>
<dbReference type="AlphaFoldDB" id="A0ABD1ZRQ2"/>